<keyword evidence="5" id="KW-1185">Reference proteome</keyword>
<name>A0A840I4J5_9PROT</name>
<evidence type="ECO:0000256" key="3">
    <source>
        <dbReference type="ARBA" id="ARBA00023186"/>
    </source>
</evidence>
<dbReference type="AlphaFoldDB" id="A0A840I4J5"/>
<evidence type="ECO:0000256" key="1">
    <source>
        <dbReference type="ARBA" id="ARBA00008231"/>
    </source>
</evidence>
<keyword evidence="3" id="KW-0143">Chaperone</keyword>
<dbReference type="SUPFAM" id="SSF160909">
    <property type="entry name" value="ATP12-like"/>
    <property type="match status" value="1"/>
</dbReference>
<comment type="caution">
    <text evidence="4">The sequence shown here is derived from an EMBL/GenBank/DDBJ whole genome shotgun (WGS) entry which is preliminary data.</text>
</comment>
<evidence type="ECO:0000313" key="5">
    <source>
        <dbReference type="Proteomes" id="UP000563524"/>
    </source>
</evidence>
<dbReference type="GO" id="GO:0043461">
    <property type="term" value="P:proton-transporting ATP synthase complex assembly"/>
    <property type="evidence" value="ECO:0007669"/>
    <property type="project" value="InterPro"/>
</dbReference>
<protein>
    <submittedName>
        <fullName evidence="4">Chaperone required for assembly of F1-ATPase</fullName>
    </submittedName>
</protein>
<dbReference type="Proteomes" id="UP000563524">
    <property type="component" value="Unassembled WGS sequence"/>
</dbReference>
<dbReference type="Pfam" id="PF07542">
    <property type="entry name" value="ATP12"/>
    <property type="match status" value="1"/>
</dbReference>
<evidence type="ECO:0000256" key="2">
    <source>
        <dbReference type="ARBA" id="ARBA00022946"/>
    </source>
</evidence>
<dbReference type="Gene3D" id="3.30.2180.10">
    <property type="entry name" value="ATP12-like"/>
    <property type="match status" value="1"/>
</dbReference>
<dbReference type="RefSeq" id="WP_183817552.1">
    <property type="nucleotide sequence ID" value="NZ_JACHOB010000003.1"/>
</dbReference>
<reference evidence="4 5" key="1">
    <citation type="submission" date="2020-08" db="EMBL/GenBank/DDBJ databases">
        <title>Genomic Encyclopedia of Type Strains, Phase IV (KMG-IV): sequencing the most valuable type-strain genomes for metagenomic binning, comparative biology and taxonomic classification.</title>
        <authorList>
            <person name="Goeker M."/>
        </authorList>
    </citation>
    <scope>NUCLEOTIDE SEQUENCE [LARGE SCALE GENOMIC DNA]</scope>
    <source>
        <strain evidence="4 5">DSM 102850</strain>
    </source>
</reference>
<dbReference type="EMBL" id="JACHOB010000003">
    <property type="protein sequence ID" value="MBB4659193.1"/>
    <property type="molecule type" value="Genomic_DNA"/>
</dbReference>
<gene>
    <name evidence="4" type="ORF">GGQ59_001718</name>
</gene>
<proteinExistence type="inferred from homology"/>
<accession>A0A840I4J5</accession>
<dbReference type="InterPro" id="IPR023335">
    <property type="entry name" value="ATP12_ortho_dom_sf"/>
</dbReference>
<organism evidence="4 5">
    <name type="scientific">Parvularcula dongshanensis</name>
    <dbReference type="NCBI Taxonomy" id="1173995"/>
    <lineage>
        <taxon>Bacteria</taxon>
        <taxon>Pseudomonadati</taxon>
        <taxon>Pseudomonadota</taxon>
        <taxon>Alphaproteobacteria</taxon>
        <taxon>Parvularculales</taxon>
        <taxon>Parvularculaceae</taxon>
        <taxon>Parvularcula</taxon>
    </lineage>
</organism>
<dbReference type="PANTHER" id="PTHR21013">
    <property type="entry name" value="ATP SYNTHASE MITOCHONDRIAL F1 COMPLEX ASSEMBLY FACTOR 2/ATP12 PROTEIN, MITOCHONDRIAL PRECURSOR"/>
    <property type="match status" value="1"/>
</dbReference>
<dbReference type="PANTHER" id="PTHR21013:SF10">
    <property type="entry name" value="ATP SYNTHASE MITOCHONDRIAL F1 COMPLEX ASSEMBLY FACTOR 2"/>
    <property type="match status" value="1"/>
</dbReference>
<sequence>MAGPVSEPAKVRRFYEAAGIEAEGDAYAVTLDGRRARSPGRRVLAGPLTLAEAMAAEWAGQGETLDMASMPLTRLHGQFLDADDEQRAAWGETVVAYAGSDLLCYRGDDRKLAARQAEVWQPFLDEIGDAAGDSFAVTEGIMAVGQPEGVLSGVRGLVADLSEAHRFAARHLTEITGSAVLALAAIRGADPDAVFAASRLDETFQAERWGVDAEAAAREAARRRDFGAVVRYAALTA</sequence>
<dbReference type="InterPro" id="IPR011419">
    <property type="entry name" value="ATP12_ATP_synth-F1-assembly"/>
</dbReference>
<comment type="similarity">
    <text evidence="1">Belongs to the ATP12 family.</text>
</comment>
<keyword evidence="2" id="KW-0809">Transit peptide</keyword>
<dbReference type="Gene3D" id="1.10.3580.10">
    <property type="entry name" value="ATP12 ATPase"/>
    <property type="match status" value="1"/>
</dbReference>
<dbReference type="InterPro" id="IPR042272">
    <property type="entry name" value="ATP12_ATP_synth-F1-assembly_N"/>
</dbReference>
<evidence type="ECO:0000313" key="4">
    <source>
        <dbReference type="EMBL" id="MBB4659193.1"/>
    </source>
</evidence>